<gene>
    <name evidence="1" type="ORF">P7K49_000152</name>
</gene>
<comment type="caution">
    <text evidence="1">The sequence shown here is derived from an EMBL/GenBank/DDBJ whole genome shotgun (WGS) entry which is preliminary data.</text>
</comment>
<evidence type="ECO:0000313" key="1">
    <source>
        <dbReference type="EMBL" id="KAK2118766.1"/>
    </source>
</evidence>
<keyword evidence="2" id="KW-1185">Reference proteome</keyword>
<feature type="non-terminal residue" evidence="1">
    <location>
        <position position="55"/>
    </location>
</feature>
<proteinExistence type="predicted"/>
<dbReference type="Proteomes" id="UP001266305">
    <property type="component" value="Unassembled WGS sequence"/>
</dbReference>
<protein>
    <submittedName>
        <fullName evidence="1">Uncharacterized protein</fullName>
    </submittedName>
</protein>
<sequence>ASLYLGRLVSLASLAKEEKKVNEDFRAYLCQDQVEEMGSQDLLAAPGPLGSLATQ</sequence>
<feature type="non-terminal residue" evidence="1">
    <location>
        <position position="1"/>
    </location>
</feature>
<dbReference type="EMBL" id="JASSZA010000001">
    <property type="protein sequence ID" value="KAK2118766.1"/>
    <property type="molecule type" value="Genomic_DNA"/>
</dbReference>
<reference evidence="1 2" key="1">
    <citation type="submission" date="2023-05" db="EMBL/GenBank/DDBJ databases">
        <title>B98-5 Cell Line De Novo Hybrid Assembly: An Optical Mapping Approach.</title>
        <authorList>
            <person name="Kananen K."/>
            <person name="Auerbach J.A."/>
            <person name="Kautto E."/>
            <person name="Blachly J.S."/>
        </authorList>
    </citation>
    <scope>NUCLEOTIDE SEQUENCE [LARGE SCALE GENOMIC DNA]</scope>
    <source>
        <strain evidence="1">B95-8</strain>
        <tissue evidence="1">Cell line</tissue>
    </source>
</reference>
<accession>A0ABQ9WAV8</accession>
<name>A0ABQ9WAV8_SAGOE</name>
<organism evidence="1 2">
    <name type="scientific">Saguinus oedipus</name>
    <name type="common">Cotton-top tamarin</name>
    <name type="synonym">Oedipomidas oedipus</name>
    <dbReference type="NCBI Taxonomy" id="9490"/>
    <lineage>
        <taxon>Eukaryota</taxon>
        <taxon>Metazoa</taxon>
        <taxon>Chordata</taxon>
        <taxon>Craniata</taxon>
        <taxon>Vertebrata</taxon>
        <taxon>Euteleostomi</taxon>
        <taxon>Mammalia</taxon>
        <taxon>Eutheria</taxon>
        <taxon>Euarchontoglires</taxon>
        <taxon>Primates</taxon>
        <taxon>Haplorrhini</taxon>
        <taxon>Platyrrhini</taxon>
        <taxon>Cebidae</taxon>
        <taxon>Callitrichinae</taxon>
        <taxon>Saguinus</taxon>
    </lineage>
</organism>
<evidence type="ECO:0000313" key="2">
    <source>
        <dbReference type="Proteomes" id="UP001266305"/>
    </source>
</evidence>